<dbReference type="STRING" id="1576369.SAMN05421753_11511"/>
<dbReference type="InterPro" id="IPR000673">
    <property type="entry name" value="Sig_transdc_resp-reg_Me-estase"/>
</dbReference>
<dbReference type="GO" id="GO:0008757">
    <property type="term" value="F:S-adenosylmethionine-dependent methyltransferase activity"/>
    <property type="evidence" value="ECO:0007669"/>
    <property type="project" value="InterPro"/>
</dbReference>
<keyword evidence="8" id="KW-0902">Two-component regulatory system</keyword>
<evidence type="ECO:0000256" key="9">
    <source>
        <dbReference type="ARBA" id="ARBA00064003"/>
    </source>
</evidence>
<evidence type="ECO:0000313" key="21">
    <source>
        <dbReference type="EMBL" id="SFJ05009.1"/>
    </source>
</evidence>
<dbReference type="Pfam" id="PF03705">
    <property type="entry name" value="CheR_N"/>
    <property type="match status" value="1"/>
</dbReference>
<evidence type="ECO:0000256" key="4">
    <source>
        <dbReference type="ARBA" id="ARBA00022679"/>
    </source>
</evidence>
<evidence type="ECO:0000256" key="11">
    <source>
        <dbReference type="PROSITE-ProRule" id="PRU00050"/>
    </source>
</evidence>
<dbReference type="SMART" id="SM00086">
    <property type="entry name" value="PAC"/>
    <property type="match status" value="1"/>
</dbReference>
<dbReference type="Gene3D" id="3.40.50.150">
    <property type="entry name" value="Vaccinia Virus protein VP39"/>
    <property type="match status" value="1"/>
</dbReference>
<keyword evidence="7" id="KW-0067">ATP-binding</keyword>
<keyword evidence="22" id="KW-1185">Reference proteome</keyword>
<dbReference type="CDD" id="cd16434">
    <property type="entry name" value="CheB-CheR_fusion"/>
    <property type="match status" value="1"/>
</dbReference>
<feature type="compositionally biased region" description="Polar residues" evidence="14">
    <location>
        <begin position="490"/>
        <end position="500"/>
    </location>
</feature>
<dbReference type="EMBL" id="FOQD01000015">
    <property type="protein sequence ID" value="SFJ05009.1"/>
    <property type="molecule type" value="Genomic_DNA"/>
</dbReference>
<dbReference type="SUPFAM" id="SSF52172">
    <property type="entry name" value="CheY-like"/>
    <property type="match status" value="1"/>
</dbReference>
<dbReference type="Gene3D" id="3.30.450.40">
    <property type="match status" value="1"/>
</dbReference>
<dbReference type="PROSITE" id="PS50109">
    <property type="entry name" value="HIS_KIN"/>
    <property type="match status" value="1"/>
</dbReference>
<evidence type="ECO:0000259" key="19">
    <source>
        <dbReference type="PROSITE" id="PS50122"/>
    </source>
</evidence>
<keyword evidence="11" id="KW-0378">Hydrolase</keyword>
<dbReference type="SUPFAM" id="SSF53335">
    <property type="entry name" value="S-adenosyl-L-methionine-dependent methyltransferases"/>
    <property type="match status" value="1"/>
</dbReference>
<evidence type="ECO:0000256" key="10">
    <source>
        <dbReference type="ARBA" id="ARBA00068150"/>
    </source>
</evidence>
<protein>
    <recommendedName>
        <fullName evidence="10">Sensory/regulatory protein RpfC</fullName>
        <ecNumber evidence="2">2.7.13.3</ecNumber>
    </recommendedName>
</protein>
<dbReference type="CDD" id="cd17546">
    <property type="entry name" value="REC_hyHK_CKI1_RcsC-like"/>
    <property type="match status" value="1"/>
</dbReference>
<dbReference type="FunFam" id="3.30.565.10:FF:000010">
    <property type="entry name" value="Sensor histidine kinase RcsC"/>
    <property type="match status" value="1"/>
</dbReference>
<dbReference type="InterPro" id="IPR035965">
    <property type="entry name" value="PAS-like_dom_sf"/>
</dbReference>
<feature type="modified residue" description="4-aspartylphosphate" evidence="12">
    <location>
        <position position="1586"/>
    </location>
</feature>
<evidence type="ECO:0000256" key="2">
    <source>
        <dbReference type="ARBA" id="ARBA00012438"/>
    </source>
</evidence>
<dbReference type="InterPro" id="IPR036890">
    <property type="entry name" value="HATPase_C_sf"/>
</dbReference>
<dbReference type="SUPFAM" id="SSF55781">
    <property type="entry name" value="GAF domain-like"/>
    <property type="match status" value="1"/>
</dbReference>
<dbReference type="CDD" id="cd00130">
    <property type="entry name" value="PAS"/>
    <property type="match status" value="2"/>
</dbReference>
<dbReference type="SMART" id="SM00091">
    <property type="entry name" value="PAS"/>
    <property type="match status" value="3"/>
</dbReference>
<dbReference type="InterPro" id="IPR013767">
    <property type="entry name" value="PAS_fold"/>
</dbReference>
<gene>
    <name evidence="21" type="ORF">SAMN05421753_11511</name>
</gene>
<reference evidence="22" key="1">
    <citation type="submission" date="2016-10" db="EMBL/GenBank/DDBJ databases">
        <authorList>
            <person name="Varghese N."/>
            <person name="Submissions S."/>
        </authorList>
    </citation>
    <scope>NUCLEOTIDE SEQUENCE [LARGE SCALE GENOMIC DNA]</scope>
    <source>
        <strain evidence="22">DSM 26348</strain>
    </source>
</reference>
<dbReference type="GO" id="GO:0005524">
    <property type="term" value="F:ATP binding"/>
    <property type="evidence" value="ECO:0007669"/>
    <property type="project" value="UniProtKB-KW"/>
</dbReference>
<dbReference type="Pfam" id="PF01339">
    <property type="entry name" value="CheB_methylest"/>
    <property type="match status" value="1"/>
</dbReference>
<dbReference type="InterPro" id="IPR000700">
    <property type="entry name" value="PAS-assoc_C"/>
</dbReference>
<dbReference type="PROSITE" id="PS50110">
    <property type="entry name" value="RESPONSE_REGULATORY"/>
    <property type="match status" value="1"/>
</dbReference>
<keyword evidence="11" id="KW-0145">Chemotaxis</keyword>
<dbReference type="NCBIfam" id="TIGR00229">
    <property type="entry name" value="sensory_box"/>
    <property type="match status" value="2"/>
</dbReference>
<feature type="domain" description="Histidine kinase" evidence="15">
    <location>
        <begin position="1276"/>
        <end position="1496"/>
    </location>
</feature>
<dbReference type="SUPFAM" id="SSF47384">
    <property type="entry name" value="Homodimeric domain of signal transducing histidine kinase"/>
    <property type="match status" value="1"/>
</dbReference>
<dbReference type="EC" id="2.7.13.3" evidence="2"/>
<dbReference type="Pfam" id="PF00072">
    <property type="entry name" value="Response_reg"/>
    <property type="match status" value="1"/>
</dbReference>
<dbReference type="InterPro" id="IPR001610">
    <property type="entry name" value="PAC"/>
</dbReference>
<feature type="active site" evidence="11">
    <location>
        <position position="19"/>
    </location>
</feature>
<dbReference type="PROSITE" id="PS50122">
    <property type="entry name" value="CHEB"/>
    <property type="match status" value="1"/>
</dbReference>
<feature type="domain" description="CheR-type methyltransferase" evidence="20">
    <location>
        <begin position="216"/>
        <end position="475"/>
    </location>
</feature>
<feature type="active site" evidence="11">
    <location>
        <position position="138"/>
    </location>
</feature>
<comment type="subunit">
    <text evidence="9">At low DSF concentrations, interacts with RpfF.</text>
</comment>
<dbReference type="CDD" id="cd00082">
    <property type="entry name" value="HisKA"/>
    <property type="match status" value="1"/>
</dbReference>
<keyword evidence="3 12" id="KW-0597">Phosphoprotein</keyword>
<dbReference type="GO" id="GO:0000155">
    <property type="term" value="F:phosphorelay sensor kinase activity"/>
    <property type="evidence" value="ECO:0007669"/>
    <property type="project" value="InterPro"/>
</dbReference>
<dbReference type="Pfam" id="PF13596">
    <property type="entry name" value="PAS_10"/>
    <property type="match status" value="1"/>
</dbReference>
<dbReference type="SMART" id="SM00138">
    <property type="entry name" value="MeTrc"/>
    <property type="match status" value="1"/>
</dbReference>
<evidence type="ECO:0000256" key="13">
    <source>
        <dbReference type="SAM" id="Coils"/>
    </source>
</evidence>
<dbReference type="InterPro" id="IPR003661">
    <property type="entry name" value="HisK_dim/P_dom"/>
</dbReference>
<evidence type="ECO:0000256" key="6">
    <source>
        <dbReference type="ARBA" id="ARBA00022777"/>
    </source>
</evidence>
<evidence type="ECO:0000259" key="17">
    <source>
        <dbReference type="PROSITE" id="PS50112"/>
    </source>
</evidence>
<dbReference type="PROSITE" id="PS50113">
    <property type="entry name" value="PAC"/>
    <property type="match status" value="1"/>
</dbReference>
<dbReference type="InterPro" id="IPR000780">
    <property type="entry name" value="CheR_MeTrfase"/>
</dbReference>
<dbReference type="Pfam" id="PF02518">
    <property type="entry name" value="HATPase_c"/>
    <property type="match status" value="1"/>
</dbReference>
<dbReference type="GO" id="GO:0000156">
    <property type="term" value="F:phosphorelay response regulator activity"/>
    <property type="evidence" value="ECO:0007669"/>
    <property type="project" value="InterPro"/>
</dbReference>
<evidence type="ECO:0000256" key="7">
    <source>
        <dbReference type="ARBA" id="ARBA00022840"/>
    </source>
</evidence>
<keyword evidence="6" id="KW-0418">Kinase</keyword>
<dbReference type="InterPro" id="IPR000014">
    <property type="entry name" value="PAS"/>
</dbReference>
<dbReference type="InterPro" id="IPR013656">
    <property type="entry name" value="PAS_4"/>
</dbReference>
<keyword evidence="4" id="KW-0808">Transferase</keyword>
<evidence type="ECO:0000256" key="3">
    <source>
        <dbReference type="ARBA" id="ARBA00022553"/>
    </source>
</evidence>
<dbReference type="PROSITE" id="PS50112">
    <property type="entry name" value="PAS"/>
    <property type="match status" value="1"/>
</dbReference>
<dbReference type="InterPro" id="IPR005467">
    <property type="entry name" value="His_kinase_dom"/>
</dbReference>
<dbReference type="SUPFAM" id="SSF52738">
    <property type="entry name" value="Methylesterase CheB, C-terminal domain"/>
    <property type="match status" value="1"/>
</dbReference>
<feature type="domain" description="Response regulatory" evidence="16">
    <location>
        <begin position="1532"/>
        <end position="1651"/>
    </location>
</feature>
<dbReference type="SUPFAM" id="SSF55874">
    <property type="entry name" value="ATPase domain of HSP90 chaperone/DNA topoisomerase II/histidine kinase"/>
    <property type="match status" value="1"/>
</dbReference>
<dbReference type="Gene3D" id="3.40.50.2300">
    <property type="match status" value="1"/>
</dbReference>
<dbReference type="InterPro" id="IPR035909">
    <property type="entry name" value="CheB_C"/>
</dbReference>
<dbReference type="SUPFAM" id="SSF47757">
    <property type="entry name" value="Chemotaxis receptor methyltransferase CheR, N-terminal domain"/>
    <property type="match status" value="1"/>
</dbReference>
<dbReference type="InterPro" id="IPR022642">
    <property type="entry name" value="CheR_C"/>
</dbReference>
<evidence type="ECO:0000256" key="14">
    <source>
        <dbReference type="SAM" id="MobiDB-lite"/>
    </source>
</evidence>
<feature type="coiled-coil region" evidence="13">
    <location>
        <begin position="651"/>
        <end position="734"/>
    </location>
</feature>
<dbReference type="Pfam" id="PF01739">
    <property type="entry name" value="CheR"/>
    <property type="match status" value="1"/>
</dbReference>
<dbReference type="Pfam" id="PF00989">
    <property type="entry name" value="PAS"/>
    <property type="match status" value="1"/>
</dbReference>
<evidence type="ECO:0000256" key="12">
    <source>
        <dbReference type="PROSITE-ProRule" id="PRU00169"/>
    </source>
</evidence>
<dbReference type="GO" id="GO:0008984">
    <property type="term" value="F:protein-glutamate methylesterase activity"/>
    <property type="evidence" value="ECO:0007669"/>
    <property type="project" value="InterPro"/>
</dbReference>
<dbReference type="RefSeq" id="WP_092053216.1">
    <property type="nucleotide sequence ID" value="NZ_FOQD01000015.1"/>
</dbReference>
<feature type="active site" evidence="11">
    <location>
        <position position="46"/>
    </location>
</feature>
<evidence type="ECO:0000256" key="8">
    <source>
        <dbReference type="ARBA" id="ARBA00023012"/>
    </source>
</evidence>
<dbReference type="Gene3D" id="3.30.450.20">
    <property type="entry name" value="PAS domain"/>
    <property type="match status" value="3"/>
</dbReference>
<name>A0A1I3N740_9PLAN</name>
<dbReference type="InterPro" id="IPR022641">
    <property type="entry name" value="CheR_N"/>
</dbReference>
<dbReference type="Proteomes" id="UP000199518">
    <property type="component" value="Unassembled WGS sequence"/>
</dbReference>
<dbReference type="InterPro" id="IPR029016">
    <property type="entry name" value="GAF-like_dom_sf"/>
</dbReference>
<dbReference type="PROSITE" id="PS50123">
    <property type="entry name" value="CHER"/>
    <property type="match status" value="1"/>
</dbReference>
<dbReference type="SMART" id="SM00448">
    <property type="entry name" value="REC"/>
    <property type="match status" value="1"/>
</dbReference>
<keyword evidence="5" id="KW-0547">Nucleotide-binding</keyword>
<dbReference type="Gene3D" id="3.30.565.10">
    <property type="entry name" value="Histidine kinase-like ATPase, C-terminal domain"/>
    <property type="match status" value="1"/>
</dbReference>
<dbReference type="FunFam" id="1.10.287.130:FF:000002">
    <property type="entry name" value="Two-component osmosensing histidine kinase"/>
    <property type="match status" value="1"/>
</dbReference>
<dbReference type="GO" id="GO:0006355">
    <property type="term" value="P:regulation of DNA-templated transcription"/>
    <property type="evidence" value="ECO:0007669"/>
    <property type="project" value="InterPro"/>
</dbReference>
<dbReference type="CDD" id="cd16922">
    <property type="entry name" value="HATPase_EvgS-ArcB-TorS-like"/>
    <property type="match status" value="1"/>
</dbReference>
<evidence type="ECO:0000313" key="22">
    <source>
        <dbReference type="Proteomes" id="UP000199518"/>
    </source>
</evidence>
<feature type="domain" description="CheB-type methylesterase" evidence="19">
    <location>
        <begin position="13"/>
        <end position="196"/>
    </location>
</feature>
<dbReference type="SUPFAM" id="SSF55785">
    <property type="entry name" value="PYP-like sensor domain (PAS domain)"/>
    <property type="match status" value="2"/>
</dbReference>
<evidence type="ECO:0000259" key="16">
    <source>
        <dbReference type="PROSITE" id="PS50110"/>
    </source>
</evidence>
<feature type="domain" description="PAC" evidence="18">
    <location>
        <begin position="914"/>
        <end position="966"/>
    </location>
</feature>
<dbReference type="InterPro" id="IPR029063">
    <property type="entry name" value="SAM-dependent_MTases_sf"/>
</dbReference>
<dbReference type="GO" id="GO:0006935">
    <property type="term" value="P:chemotaxis"/>
    <property type="evidence" value="ECO:0007669"/>
    <property type="project" value="UniProtKB-UniRule"/>
</dbReference>
<evidence type="ECO:0000256" key="5">
    <source>
        <dbReference type="ARBA" id="ARBA00022741"/>
    </source>
</evidence>
<evidence type="ECO:0000259" key="20">
    <source>
        <dbReference type="PROSITE" id="PS50123"/>
    </source>
</evidence>
<dbReference type="Pfam" id="PF00512">
    <property type="entry name" value="HisKA"/>
    <property type="match status" value="1"/>
</dbReference>
<feature type="domain" description="PAS" evidence="17">
    <location>
        <begin position="840"/>
        <end position="896"/>
    </location>
</feature>
<proteinExistence type="predicted"/>
<dbReference type="OrthoDB" id="288469at2"/>
<dbReference type="Gene3D" id="3.40.50.180">
    <property type="entry name" value="Methylesterase CheB, C-terminal domain"/>
    <property type="match status" value="1"/>
</dbReference>
<dbReference type="SMART" id="SM00387">
    <property type="entry name" value="HATPase_c"/>
    <property type="match status" value="1"/>
</dbReference>
<dbReference type="PANTHER" id="PTHR24422:SF27">
    <property type="entry name" value="PROTEIN-GLUTAMATE O-METHYLTRANSFERASE"/>
    <property type="match status" value="1"/>
</dbReference>
<evidence type="ECO:0000256" key="1">
    <source>
        <dbReference type="ARBA" id="ARBA00000085"/>
    </source>
</evidence>
<dbReference type="InterPro" id="IPR036097">
    <property type="entry name" value="HisK_dim/P_sf"/>
</dbReference>
<dbReference type="Pfam" id="PF08448">
    <property type="entry name" value="PAS_4"/>
    <property type="match status" value="1"/>
</dbReference>
<evidence type="ECO:0000259" key="15">
    <source>
        <dbReference type="PROSITE" id="PS50109"/>
    </source>
</evidence>
<dbReference type="InterPro" id="IPR003594">
    <property type="entry name" value="HATPase_dom"/>
</dbReference>
<dbReference type="InterPro" id="IPR050903">
    <property type="entry name" value="Bact_Chemotaxis_MeTrfase"/>
</dbReference>
<organism evidence="21 22">
    <name type="scientific">Planctomicrobium piriforme</name>
    <dbReference type="NCBI Taxonomy" id="1576369"/>
    <lineage>
        <taxon>Bacteria</taxon>
        <taxon>Pseudomonadati</taxon>
        <taxon>Planctomycetota</taxon>
        <taxon>Planctomycetia</taxon>
        <taxon>Planctomycetales</taxon>
        <taxon>Planctomycetaceae</taxon>
        <taxon>Planctomicrobium</taxon>
    </lineage>
</organism>
<dbReference type="SMART" id="SM00388">
    <property type="entry name" value="HisKA"/>
    <property type="match status" value="1"/>
</dbReference>
<keyword evidence="13" id="KW-0175">Coiled coil</keyword>
<dbReference type="InterPro" id="IPR001789">
    <property type="entry name" value="Sig_transdc_resp-reg_receiver"/>
</dbReference>
<dbReference type="GO" id="GO:0005737">
    <property type="term" value="C:cytoplasm"/>
    <property type="evidence" value="ECO:0007669"/>
    <property type="project" value="InterPro"/>
</dbReference>
<dbReference type="PANTHER" id="PTHR24422">
    <property type="entry name" value="CHEMOTAXIS PROTEIN METHYLTRANSFERASE"/>
    <property type="match status" value="1"/>
</dbReference>
<dbReference type="Gene3D" id="1.10.287.130">
    <property type="match status" value="1"/>
</dbReference>
<dbReference type="PRINTS" id="PR00996">
    <property type="entry name" value="CHERMTFRASE"/>
</dbReference>
<accession>A0A1I3N740</accession>
<feature type="region of interest" description="Disordered" evidence="14">
    <location>
        <begin position="481"/>
        <end position="505"/>
    </location>
</feature>
<evidence type="ECO:0000259" key="18">
    <source>
        <dbReference type="PROSITE" id="PS50113"/>
    </source>
</evidence>
<dbReference type="InterPro" id="IPR011006">
    <property type="entry name" value="CheY-like_superfamily"/>
</dbReference>
<comment type="catalytic activity">
    <reaction evidence="1">
        <text>ATP + protein L-histidine = ADP + protein N-phospho-L-histidine.</text>
        <dbReference type="EC" id="2.7.13.3"/>
    </reaction>
</comment>
<sequence>MNRTHTEHCDFYVAGVGASAGGLEALEEFFRHLPEVTGAAYVVIQHLSPDFESHMPELLGRYTKIPIHLAAEGMEVHPDNIYLIPPKKELIIQEGRLRLTDKDPKSSFTLPIDRFFRSLAQEAGRFSIGIILSGSGSDGSRGIQEIHEAGGLVLVQSEETSKFAGMPQSAISTKVADVILPPQSMPAVLTHYIEYALSREQLAEQHVEISADGGVQQILRLLRDQFDLDFNFYKPQTVLRRIQRRVAILKYADIDEYARELAQNPDLVGELYRDLLIGVTRFFRDKEAFDVLENQVIPNLVEEAKKGEEIRCWVAGCATGEEVYSIAMLLHEALEQANQPVSVKIFATDVHPDSLEFASRGVYPDTAVEDVSAIRKQRYFHKRRDGYHIVQAIRQMVVFATHNVLTDAPFTRMDLVTCRNLLIYFQPAGQKTALSLFHFGLKPSGFLFLGASETIGGLSDDFENIDKRWKIYRKRSSSHLTPPYRRVGPSNPTTTSTRHLSPTAHLPRRGVGENKLFTAYDRLLSRYLPVAFLIDEHGVLLHTFGDGGRFLRVPTGRHSAQLVEMVHDELRPIVSGAIQQSVREGKPGMYSGLKLASGKAQTTYRLKVDPLVDSSGRFEHMLVALEAEAKPEESTGPATAAPLTVTSYDRLLTLEKELRSTQDNLQATIEELETSNEELQATNEEMVASNEELQSTNEELHSVNEELYTVNAEYQKKIVELQEVNEDLDNLVSNSELAVLFLDTDMSIRKFTPQMAQVFHLVNRDIGRPILSFAHQISNTDLRADLQRAIDDNTTVERQVADRFGTPYLLRIVPYRSSVKSSGLVMTLVDISALKAQEEISRKWAAIAESTGDAIIGHDLNGIVFSWNSAAERLYGYSAGEAIGQPVQQLIVPENRLGELDGAIDALRSGAAGRTLETLRRTKAGQVIDVAINLSPIREADRRISGISVIDRDISERRRQERQLAADHAVTQVLADCTTLDQAIPRLLDVLCETLGARVAEFWQQEAPGDELECRKIHAGDFKGKLRLWRSAVTQMKAAPGQELPGITWQSPRAKYFDLREDKQFTDLRGDAAGEAVSCAIGFPLPGMHDPLGVILLYFPEALGEPQDLLGTLSALGQEIGQFAQWADNEEKLRRLAEILERTEDFVATCDMEQRIQTLNPAAKRILGLADDHEVTGRRLQEFQPEWAGERILREGLPGALKHGVWVGETAFLTANHEEIPVSQMLLVHRDAQGSLRYLSTIARNLIEQKQSERELQEARASAEAASAAKSIFLANMSHEVRTPMTAVIGLTELLLDAEQDGNRRHMLEMIQENGQFLTEILNDILDLSKIEAGRLNVDVVDCSIVDVLQEIQPLMEIRSRREGLELRVDYATPIPRRIFTDPIRARQILSNLISNAIKFTEAGKVDVRVEYLPGTSAGRLQVHVRDTGCGIPLEVQEAIFEPFSQVDGKLERRAKGTGLGLSISRRLAEILGGKLSVESTAGEGSTFTLELPTPPEHAVDLVNPDEIVPAITPVFAANGGDGSDHRLQGRRILVAEDTRTNQFLIRRLLEHHGAHVDIVEDGSKAVAVEQTAREDQQPFDIVLMDMHMPQMNGYEASSAIRTAGYRGPIIALTASAMRGDRERCLEAGCTSYATKPIDRTALVNEMVRLLDGSTPAADGAPSYPS</sequence>